<evidence type="ECO:0000259" key="2">
    <source>
        <dbReference type="Pfam" id="PF09925"/>
    </source>
</evidence>
<proteinExistence type="predicted"/>
<feature type="transmembrane region" description="Helical" evidence="1">
    <location>
        <begin position="295"/>
        <end position="311"/>
    </location>
</feature>
<feature type="transmembrane region" description="Helical" evidence="1">
    <location>
        <begin position="87"/>
        <end position="106"/>
    </location>
</feature>
<feature type="transmembrane region" description="Helical" evidence="1">
    <location>
        <begin position="118"/>
        <end position="138"/>
    </location>
</feature>
<reference evidence="4" key="1">
    <citation type="journal article" date="2009" name="J. Bacteriol.">
        <title>Complete genome sequence of Erythrobacter litoralis HTCC2594.</title>
        <authorList>
            <person name="Oh H.M."/>
            <person name="Giovannoni S.J."/>
            <person name="Ferriera S."/>
            <person name="Johnson J."/>
            <person name="Cho J.C."/>
        </authorList>
    </citation>
    <scope>NUCLEOTIDE SEQUENCE [LARGE SCALE GENOMIC DNA]</scope>
    <source>
        <strain evidence="4">HTCC2594</strain>
    </source>
</reference>
<feature type="transmembrane region" description="Helical" evidence="1">
    <location>
        <begin position="53"/>
        <end position="75"/>
    </location>
</feature>
<feature type="transmembrane region" description="Helical" evidence="1">
    <location>
        <begin position="317"/>
        <end position="335"/>
    </location>
</feature>
<keyword evidence="1" id="KW-1133">Transmembrane helix</keyword>
<dbReference type="HOGENOM" id="CLU_692251_0_0_5"/>
<feature type="transmembrane region" description="Helical" evidence="1">
    <location>
        <begin position="260"/>
        <end position="283"/>
    </location>
</feature>
<evidence type="ECO:0000313" key="4">
    <source>
        <dbReference type="Proteomes" id="UP000008808"/>
    </source>
</evidence>
<keyword evidence="4" id="KW-1185">Reference proteome</keyword>
<gene>
    <name evidence="3" type="ordered locus">ELI_11855</name>
</gene>
<dbReference type="eggNOG" id="COG4872">
    <property type="taxonomic scope" value="Bacteria"/>
</dbReference>
<dbReference type="Proteomes" id="UP000008808">
    <property type="component" value="Chromosome"/>
</dbReference>
<feature type="transmembrane region" description="Helical" evidence="1">
    <location>
        <begin position="233"/>
        <end position="254"/>
    </location>
</feature>
<feature type="transmembrane region" description="Helical" evidence="1">
    <location>
        <begin position="144"/>
        <end position="161"/>
    </location>
</feature>
<feature type="transmembrane region" description="Helical" evidence="1">
    <location>
        <begin position="199"/>
        <end position="221"/>
    </location>
</feature>
<dbReference type="EMBL" id="CP000157">
    <property type="protein sequence ID" value="ABC64463.1"/>
    <property type="molecule type" value="Genomic_DNA"/>
</dbReference>
<dbReference type="KEGG" id="eli:ELI_11855"/>
<keyword evidence="1" id="KW-0472">Membrane</keyword>
<organism evidence="3 4">
    <name type="scientific">Erythrobacter litoralis (strain HTCC2594)</name>
    <dbReference type="NCBI Taxonomy" id="314225"/>
    <lineage>
        <taxon>Bacteria</taxon>
        <taxon>Pseudomonadati</taxon>
        <taxon>Pseudomonadota</taxon>
        <taxon>Alphaproteobacteria</taxon>
        <taxon>Sphingomonadales</taxon>
        <taxon>Erythrobacteraceae</taxon>
        <taxon>Erythrobacter/Porphyrobacter group</taxon>
        <taxon>Erythrobacter</taxon>
    </lineage>
</organism>
<name>Q2N778_ERYLH</name>
<protein>
    <recommendedName>
        <fullName evidence="2">DUF2157 domain-containing protein</fullName>
    </recommendedName>
</protein>
<accession>Q2N778</accession>
<evidence type="ECO:0000256" key="1">
    <source>
        <dbReference type="SAM" id="Phobius"/>
    </source>
</evidence>
<dbReference type="Pfam" id="PF09925">
    <property type="entry name" value="DUF2157"/>
    <property type="match status" value="1"/>
</dbReference>
<dbReference type="InterPro" id="IPR018677">
    <property type="entry name" value="DUF2157"/>
</dbReference>
<keyword evidence="1" id="KW-0812">Transmembrane</keyword>
<dbReference type="STRING" id="314225.ELI_11855"/>
<dbReference type="RefSeq" id="WP_011415286.1">
    <property type="nucleotide sequence ID" value="NC_007722.1"/>
</dbReference>
<dbReference type="AlphaFoldDB" id="Q2N778"/>
<feature type="transmembrane region" description="Helical" evidence="1">
    <location>
        <begin position="363"/>
        <end position="385"/>
    </location>
</feature>
<feature type="transmembrane region" description="Helical" evidence="1">
    <location>
        <begin position="168"/>
        <end position="187"/>
    </location>
</feature>
<feature type="domain" description="DUF2157" evidence="2">
    <location>
        <begin position="27"/>
        <end position="167"/>
    </location>
</feature>
<sequence length="402" mass="42889">MQFFPAHWAFGPEALNLAHMGERKLREWREAGLIDDAAVARILAYEEEHSRPLLLWAVIGIGALAIGLGVISVVAANWEDVPGKVRLAIHLALFTGLAGFIGWRGGRLEREQPWGLEAALFVLGVLGMTFFGHIGQVYQTASPLWKPLAAALVLFGPIVLLRGQSWITASLFMGTLIATCWEYAFTLDQWVTGREADSVWLPVTLVTLLPIVMGPVAAWMRSRSARAAFWTRIEQLAVAYIVIGASLMCLAASVDAFSEPVLALGAQVIRCGAGLAVAGLIVWARRDRSGEATGMVLAASALACIFAYVASGATLPAGVLFMLLWAAIAAAALYAGWRGVFQAAVAVVALRLIVLSFELASDLLSSGFGLILAGLLILGVAWGAVRVSRAFAPPRENEGETL</sequence>
<evidence type="ECO:0000313" key="3">
    <source>
        <dbReference type="EMBL" id="ABC64463.1"/>
    </source>
</evidence>